<comment type="caution">
    <text evidence="1">The sequence shown here is derived from an EMBL/GenBank/DDBJ whole genome shotgun (WGS) entry which is preliminary data.</text>
</comment>
<dbReference type="AlphaFoldDB" id="A0A645ER27"/>
<proteinExistence type="predicted"/>
<name>A0A645ER27_9ZZZZ</name>
<accession>A0A645ER27</accession>
<sequence length="183" mass="21070">MLDTTLFSVSIPVNNTPSESLILSGCRVGVPEDQTYSELDELNYYALNNNDFEWGSVNIEICCENNFLNPYSDFYISCVSIRADSKILCKISRNTSIKQRNYAKVTKEGKIAFGISYYFTSMAERNLLLHCHTFCIEGFVAFKKKTNVYGFMCRVGQSDGEWIMEEGNTYRIYYNQNIDHLCH</sequence>
<gene>
    <name evidence="1" type="ORF">SDC9_150204</name>
</gene>
<protein>
    <submittedName>
        <fullName evidence="1">Uncharacterized protein</fullName>
    </submittedName>
</protein>
<organism evidence="1">
    <name type="scientific">bioreactor metagenome</name>
    <dbReference type="NCBI Taxonomy" id="1076179"/>
    <lineage>
        <taxon>unclassified sequences</taxon>
        <taxon>metagenomes</taxon>
        <taxon>ecological metagenomes</taxon>
    </lineage>
</organism>
<evidence type="ECO:0000313" key="1">
    <source>
        <dbReference type="EMBL" id="MPN02983.1"/>
    </source>
</evidence>
<dbReference type="EMBL" id="VSSQ01048939">
    <property type="protein sequence ID" value="MPN02983.1"/>
    <property type="molecule type" value="Genomic_DNA"/>
</dbReference>
<reference evidence="1" key="1">
    <citation type="submission" date="2019-08" db="EMBL/GenBank/DDBJ databases">
        <authorList>
            <person name="Kucharzyk K."/>
            <person name="Murdoch R.W."/>
            <person name="Higgins S."/>
            <person name="Loffler F."/>
        </authorList>
    </citation>
    <scope>NUCLEOTIDE SEQUENCE</scope>
</reference>